<dbReference type="GO" id="GO:0039615">
    <property type="term" value="C:T=1 icosahedral viral capsid"/>
    <property type="evidence" value="ECO:0007669"/>
    <property type="project" value="UniProtKB-KW"/>
</dbReference>
<reference evidence="6" key="1">
    <citation type="submission" date="2022-02" db="EMBL/GenBank/DDBJ databases">
        <title>Towards deciphering the DNA virus diversity associated with rodent species in the families Cricetidae and Heteromyidae.</title>
        <authorList>
            <person name="Lund M."/>
            <person name="Larsen B.B."/>
            <person name="Gryseels S."/>
            <person name="Kraberger S."/>
            <person name="Rowsey D.M."/>
            <person name="Steger L."/>
            <person name="Yule K.M."/>
            <person name="Upham N.S."/>
            <person name="Worobey M."/>
            <person name="Van Doorslaer K."/>
            <person name="Varsani A."/>
        </authorList>
    </citation>
    <scope>NUCLEOTIDE SEQUENCE</scope>
    <source>
        <strain evidence="6">UA08Rod_6396</strain>
    </source>
</reference>
<dbReference type="Pfam" id="PF02305">
    <property type="entry name" value="Phage_F"/>
    <property type="match status" value="1"/>
</dbReference>
<dbReference type="GO" id="GO:0005198">
    <property type="term" value="F:structural molecule activity"/>
    <property type="evidence" value="ECO:0007669"/>
    <property type="project" value="InterPro"/>
</dbReference>
<sequence length="529" mass="60087">MSREIFENVQRPKLKRSRIDLSYQNAYTCRFGELIPTYVEEVIPTDKALFSAAPFVRAMPLSAPIMGNVDLRMYYFYVPYRIIWENFEEFITGGRLGTSTPEVPYYPAQNGVLDENNVSSHLLDYFKMSNVVHRSGGTYLHNPKVVALCLRAYWKIIDDYFRDQNLMDSFFDDTKKNYISLGDGNISALPGYGIINGYSLKKPFFKAWDKDLFTSALPFAQRGAPVQIPVGSDIMYKDDSTSGYYDVKVRKLVNDEDLLIASPGAQSGTGSFVTSPLQGESFNINDLRTASAIQRFLEYNAIGGSRYKEQIMTHFGSTVPDFRLDRPEFICGMRTPVMVSQVTQQSQTTDSGALGTLGANLSASGVIKPRKYYFPEHGLVIGLTCIVPQASYSQGVARRNLKFDKLDHFFPYFENLGEQEIYNAELYAKGDADDMKSFGYAPRYYEYKHRENEVHGLFRDQLAYWLPQRIFSSPPALNSDFVSVDPSKETSLNNIFAVTDSSQDQFYCVVNNLAKFVRPVSKYSKFLLR</sequence>
<evidence type="ECO:0000313" key="6">
    <source>
        <dbReference type="EMBL" id="UPW40881.1"/>
    </source>
</evidence>
<dbReference type="InterPro" id="IPR016184">
    <property type="entry name" value="Capsid/spike_ssDNA_virus"/>
</dbReference>
<keyword evidence="5" id="KW-0946">Virion</keyword>
<dbReference type="Gene3D" id="2.60.169.10">
    <property type="entry name" value="Microviridae F protein"/>
    <property type="match status" value="1"/>
</dbReference>
<evidence type="ECO:0000256" key="5">
    <source>
        <dbReference type="ARBA" id="ARBA00022844"/>
    </source>
</evidence>
<accession>A0A976N115</accession>
<proteinExistence type="inferred from homology"/>
<keyword evidence="3" id="KW-1140">T=1 icosahedral capsid protein</keyword>
<evidence type="ECO:0000256" key="1">
    <source>
        <dbReference type="ARBA" id="ARBA00004328"/>
    </source>
</evidence>
<comment type="similarity">
    <text evidence="2">Belongs to the microviridae F protein family.</text>
</comment>
<comment type="subcellular location">
    <subcellularLocation>
        <location evidence="1">Virion</location>
    </subcellularLocation>
</comment>
<organism evidence="6">
    <name type="scientific">Sigmofec virus UA08Rod_6396</name>
    <dbReference type="NCBI Taxonomy" id="2929227"/>
    <lineage>
        <taxon>Viruses</taxon>
        <taxon>Monodnaviria</taxon>
        <taxon>Sangervirae</taxon>
        <taxon>Phixviricota</taxon>
        <taxon>Malgrandaviricetes</taxon>
        <taxon>Petitvirales</taxon>
        <taxon>Microviridae</taxon>
    </lineage>
</organism>
<dbReference type="InterPro" id="IPR037002">
    <property type="entry name" value="Microviridae_protein_F_sf"/>
</dbReference>
<protein>
    <submittedName>
        <fullName evidence="6">Major capsid protein</fullName>
    </submittedName>
</protein>
<dbReference type="InterPro" id="IPR003514">
    <property type="entry name" value="Microviridae_protein_F"/>
</dbReference>
<dbReference type="EMBL" id="OM869512">
    <property type="protein sequence ID" value="UPW40881.1"/>
    <property type="molecule type" value="Genomic_DNA"/>
</dbReference>
<name>A0A976N115_9VIRU</name>
<evidence type="ECO:0000256" key="2">
    <source>
        <dbReference type="ARBA" id="ARBA00009963"/>
    </source>
</evidence>
<keyword evidence="4" id="KW-0167">Capsid protein</keyword>
<evidence type="ECO:0000256" key="4">
    <source>
        <dbReference type="ARBA" id="ARBA00022561"/>
    </source>
</evidence>
<evidence type="ECO:0000256" key="3">
    <source>
        <dbReference type="ARBA" id="ARBA00022431"/>
    </source>
</evidence>
<dbReference type="SUPFAM" id="SSF88645">
    <property type="entry name" value="ssDNA viruses"/>
    <property type="match status" value="1"/>
</dbReference>